<reference evidence="1" key="1">
    <citation type="submission" date="2018-05" db="EMBL/GenBank/DDBJ databases">
        <authorList>
            <person name="Lanie J.A."/>
            <person name="Ng W.-L."/>
            <person name="Kazmierczak K.M."/>
            <person name="Andrzejewski T.M."/>
            <person name="Davidsen T.M."/>
            <person name="Wayne K.J."/>
            <person name="Tettelin H."/>
            <person name="Glass J.I."/>
            <person name="Rusch D."/>
            <person name="Podicherti R."/>
            <person name="Tsui H.-C.T."/>
            <person name="Winkler M.E."/>
        </authorList>
    </citation>
    <scope>NUCLEOTIDE SEQUENCE</scope>
</reference>
<dbReference type="AlphaFoldDB" id="A0A382V578"/>
<accession>A0A382V578</accession>
<proteinExistence type="predicted"/>
<evidence type="ECO:0000313" key="1">
    <source>
        <dbReference type="EMBL" id="SVD41587.1"/>
    </source>
</evidence>
<dbReference type="EMBL" id="UINC01149239">
    <property type="protein sequence ID" value="SVD41587.1"/>
    <property type="molecule type" value="Genomic_DNA"/>
</dbReference>
<gene>
    <name evidence="1" type="ORF">METZ01_LOCUS394441</name>
</gene>
<organism evidence="1">
    <name type="scientific">marine metagenome</name>
    <dbReference type="NCBI Taxonomy" id="408172"/>
    <lineage>
        <taxon>unclassified sequences</taxon>
        <taxon>metagenomes</taxon>
        <taxon>ecological metagenomes</taxon>
    </lineage>
</organism>
<protein>
    <submittedName>
        <fullName evidence="1">Uncharacterized protein</fullName>
    </submittedName>
</protein>
<feature type="non-terminal residue" evidence="1">
    <location>
        <position position="31"/>
    </location>
</feature>
<sequence length="31" mass="3137">MGGIALIAQELGHEETGVGAGAYPPMSTHLQ</sequence>
<name>A0A382V578_9ZZZZ</name>